<dbReference type="AlphaFoldDB" id="A0A6A6WF49"/>
<evidence type="ECO:0008006" key="5">
    <source>
        <dbReference type="Google" id="ProtNLM"/>
    </source>
</evidence>
<evidence type="ECO:0000313" key="4">
    <source>
        <dbReference type="Proteomes" id="UP000799437"/>
    </source>
</evidence>
<sequence>MATKQLSWYELKNLKADIHQLQSDVDNYHRQLKEAKVDLSRLKPGDEKYDETEDRRVKLEAGIAMFSEELETLRAQLPEEKPKEPVAVVPKKPKIELKQGDWVLAHRNKDDQRLTAAKVIAILGVGENKMFQVRFKDKFLTQIRADECRPATRINEENEIKKRKAEEEAARPKNPNVIIAEAQLKREPSLASAGPDRPAKIPRKLGSEKKLEKSRGNWNDFMSKQKKSKESMFRTGEGVNARVGFVGSGRPMTKDVARKRHVHEEIEED</sequence>
<evidence type="ECO:0000313" key="3">
    <source>
        <dbReference type="EMBL" id="KAF2760207.1"/>
    </source>
</evidence>
<dbReference type="EMBL" id="ML996568">
    <property type="protein sequence ID" value="KAF2760207.1"/>
    <property type="molecule type" value="Genomic_DNA"/>
</dbReference>
<feature type="coiled-coil region" evidence="1">
    <location>
        <begin position="11"/>
        <end position="38"/>
    </location>
</feature>
<dbReference type="Proteomes" id="UP000799437">
    <property type="component" value="Unassembled WGS sequence"/>
</dbReference>
<evidence type="ECO:0000256" key="2">
    <source>
        <dbReference type="SAM" id="MobiDB-lite"/>
    </source>
</evidence>
<feature type="compositionally biased region" description="Basic and acidic residues" evidence="2">
    <location>
        <begin position="205"/>
        <end position="215"/>
    </location>
</feature>
<evidence type="ECO:0000256" key="1">
    <source>
        <dbReference type="SAM" id="Coils"/>
    </source>
</evidence>
<organism evidence="3 4">
    <name type="scientific">Pseudovirgaria hyperparasitica</name>
    <dbReference type="NCBI Taxonomy" id="470096"/>
    <lineage>
        <taxon>Eukaryota</taxon>
        <taxon>Fungi</taxon>
        <taxon>Dikarya</taxon>
        <taxon>Ascomycota</taxon>
        <taxon>Pezizomycotina</taxon>
        <taxon>Dothideomycetes</taxon>
        <taxon>Dothideomycetes incertae sedis</taxon>
        <taxon>Acrospermales</taxon>
        <taxon>Acrospermaceae</taxon>
        <taxon>Pseudovirgaria</taxon>
    </lineage>
</organism>
<feature type="region of interest" description="Disordered" evidence="2">
    <location>
        <begin position="185"/>
        <end position="269"/>
    </location>
</feature>
<keyword evidence="4" id="KW-1185">Reference proteome</keyword>
<accession>A0A6A6WF49</accession>
<dbReference type="RefSeq" id="XP_033602658.1">
    <property type="nucleotide sequence ID" value="XM_033740389.1"/>
</dbReference>
<protein>
    <recommendedName>
        <fullName evidence="5">Tudor domain-containing protein</fullName>
    </recommendedName>
</protein>
<proteinExistence type="predicted"/>
<name>A0A6A6WF49_9PEZI</name>
<dbReference type="OrthoDB" id="79171at2759"/>
<dbReference type="GeneID" id="54481443"/>
<reference evidence="3" key="1">
    <citation type="journal article" date="2020" name="Stud. Mycol.">
        <title>101 Dothideomycetes genomes: a test case for predicting lifestyles and emergence of pathogens.</title>
        <authorList>
            <person name="Haridas S."/>
            <person name="Albert R."/>
            <person name="Binder M."/>
            <person name="Bloem J."/>
            <person name="Labutti K."/>
            <person name="Salamov A."/>
            <person name="Andreopoulos B."/>
            <person name="Baker S."/>
            <person name="Barry K."/>
            <person name="Bills G."/>
            <person name="Bluhm B."/>
            <person name="Cannon C."/>
            <person name="Castanera R."/>
            <person name="Culley D."/>
            <person name="Daum C."/>
            <person name="Ezra D."/>
            <person name="Gonzalez J."/>
            <person name="Henrissat B."/>
            <person name="Kuo A."/>
            <person name="Liang C."/>
            <person name="Lipzen A."/>
            <person name="Lutzoni F."/>
            <person name="Magnuson J."/>
            <person name="Mondo S."/>
            <person name="Nolan M."/>
            <person name="Ohm R."/>
            <person name="Pangilinan J."/>
            <person name="Park H.-J."/>
            <person name="Ramirez L."/>
            <person name="Alfaro M."/>
            <person name="Sun H."/>
            <person name="Tritt A."/>
            <person name="Yoshinaga Y."/>
            <person name="Zwiers L.-H."/>
            <person name="Turgeon B."/>
            <person name="Goodwin S."/>
            <person name="Spatafora J."/>
            <person name="Crous P."/>
            <person name="Grigoriev I."/>
        </authorList>
    </citation>
    <scope>NUCLEOTIDE SEQUENCE</scope>
    <source>
        <strain evidence="3">CBS 121739</strain>
    </source>
</reference>
<gene>
    <name evidence="3" type="ORF">EJ05DRAFT_275395</name>
</gene>
<keyword evidence="1" id="KW-0175">Coiled coil</keyword>